<dbReference type="GO" id="GO:0006567">
    <property type="term" value="P:L-threonine catabolic process"/>
    <property type="evidence" value="ECO:0007669"/>
    <property type="project" value="TreeGrafter"/>
</dbReference>
<feature type="domain" description="Aromatic amino acid beta-eliminating lyase/threonine aldolase" evidence="4">
    <location>
        <begin position="6"/>
        <end position="140"/>
    </location>
</feature>
<dbReference type="Gene3D" id="3.40.640.10">
    <property type="entry name" value="Type I PLP-dependent aspartate aminotransferase-like (Major domain)"/>
    <property type="match status" value="1"/>
</dbReference>
<sequence>MDRIIDLRSDTVTLPSDEMKKAILSANLGDDVFGEDPTVNKLEEIAANILGKDAGLLVPSGTMGNLVSILVHCQRGTEIILGDKAHTFVFEAGGISAFGGVHSRQLKNQVNGTINIEEIKSAIRMDNIHFPKTSAIALEN</sequence>
<evidence type="ECO:0000256" key="1">
    <source>
        <dbReference type="ARBA" id="ARBA00001933"/>
    </source>
</evidence>
<dbReference type="AlphaFoldDB" id="A0A382UMD4"/>
<protein>
    <recommendedName>
        <fullName evidence="4">Aromatic amino acid beta-eliminating lyase/threonine aldolase domain-containing protein</fullName>
    </recommendedName>
</protein>
<dbReference type="Pfam" id="PF01212">
    <property type="entry name" value="Beta_elim_lyase"/>
    <property type="match status" value="1"/>
</dbReference>
<dbReference type="InterPro" id="IPR001597">
    <property type="entry name" value="ArAA_b-elim_lyase/Thr_aldolase"/>
</dbReference>
<organism evidence="5">
    <name type="scientific">marine metagenome</name>
    <dbReference type="NCBI Taxonomy" id="408172"/>
    <lineage>
        <taxon>unclassified sequences</taxon>
        <taxon>metagenomes</taxon>
        <taxon>ecological metagenomes</taxon>
    </lineage>
</organism>
<accession>A0A382UMD4</accession>
<comment type="similarity">
    <text evidence="2">Belongs to the threonine aldolase family.</text>
</comment>
<reference evidence="5" key="1">
    <citation type="submission" date="2018-05" db="EMBL/GenBank/DDBJ databases">
        <authorList>
            <person name="Lanie J.A."/>
            <person name="Ng W.-L."/>
            <person name="Kazmierczak K.M."/>
            <person name="Andrzejewski T.M."/>
            <person name="Davidsen T.M."/>
            <person name="Wayne K.J."/>
            <person name="Tettelin H."/>
            <person name="Glass J.I."/>
            <person name="Rusch D."/>
            <person name="Podicherti R."/>
            <person name="Tsui H.-C.T."/>
            <person name="Winkler M.E."/>
        </authorList>
    </citation>
    <scope>NUCLEOTIDE SEQUENCE</scope>
</reference>
<comment type="cofactor">
    <cofactor evidence="1">
        <name>pyridoxal 5'-phosphate</name>
        <dbReference type="ChEBI" id="CHEBI:597326"/>
    </cofactor>
</comment>
<name>A0A382UMD4_9ZZZZ</name>
<dbReference type="SUPFAM" id="SSF53383">
    <property type="entry name" value="PLP-dependent transferases"/>
    <property type="match status" value="1"/>
</dbReference>
<dbReference type="InterPro" id="IPR015424">
    <property type="entry name" value="PyrdxlP-dep_Trfase"/>
</dbReference>
<dbReference type="GO" id="GO:0006545">
    <property type="term" value="P:glycine biosynthetic process"/>
    <property type="evidence" value="ECO:0007669"/>
    <property type="project" value="TreeGrafter"/>
</dbReference>
<evidence type="ECO:0000313" key="5">
    <source>
        <dbReference type="EMBL" id="SVD34851.1"/>
    </source>
</evidence>
<dbReference type="PANTHER" id="PTHR48097">
    <property type="entry name" value="L-THREONINE ALDOLASE-RELATED"/>
    <property type="match status" value="1"/>
</dbReference>
<dbReference type="GO" id="GO:0005829">
    <property type="term" value="C:cytosol"/>
    <property type="evidence" value="ECO:0007669"/>
    <property type="project" value="TreeGrafter"/>
</dbReference>
<evidence type="ECO:0000256" key="2">
    <source>
        <dbReference type="ARBA" id="ARBA00006966"/>
    </source>
</evidence>
<evidence type="ECO:0000256" key="3">
    <source>
        <dbReference type="ARBA" id="ARBA00022898"/>
    </source>
</evidence>
<dbReference type="GO" id="GO:0008732">
    <property type="term" value="F:L-allo-threonine aldolase activity"/>
    <property type="evidence" value="ECO:0007669"/>
    <property type="project" value="TreeGrafter"/>
</dbReference>
<dbReference type="EMBL" id="UINC01144995">
    <property type="protein sequence ID" value="SVD34851.1"/>
    <property type="molecule type" value="Genomic_DNA"/>
</dbReference>
<proteinExistence type="inferred from homology"/>
<gene>
    <name evidence="5" type="ORF">METZ01_LOCUS387705</name>
</gene>
<dbReference type="PANTHER" id="PTHR48097:SF9">
    <property type="entry name" value="L-THREONINE ALDOLASE"/>
    <property type="match status" value="1"/>
</dbReference>
<feature type="non-terminal residue" evidence="5">
    <location>
        <position position="140"/>
    </location>
</feature>
<keyword evidence="3" id="KW-0663">Pyridoxal phosphate</keyword>
<dbReference type="InterPro" id="IPR015421">
    <property type="entry name" value="PyrdxlP-dep_Trfase_major"/>
</dbReference>
<evidence type="ECO:0000259" key="4">
    <source>
        <dbReference type="Pfam" id="PF01212"/>
    </source>
</evidence>